<dbReference type="RefSeq" id="WP_210653452.1">
    <property type="nucleotide sequence ID" value="NZ_JAGKQQ010000001.1"/>
</dbReference>
<dbReference type="PANTHER" id="PTHR32097:SF17">
    <property type="entry name" value="CAMP-BINDING PROTEIN 1-RELATED"/>
    <property type="match status" value="1"/>
</dbReference>
<accession>A0ABS5BPY7</accession>
<dbReference type="Pfam" id="PF02342">
    <property type="entry name" value="TerD"/>
    <property type="match status" value="1"/>
</dbReference>
<dbReference type="InterPro" id="IPR003325">
    <property type="entry name" value="TerD"/>
</dbReference>
<dbReference type="PANTHER" id="PTHR32097">
    <property type="entry name" value="CAMP-BINDING PROTEIN 1-RELATED"/>
    <property type="match status" value="1"/>
</dbReference>
<evidence type="ECO:0000259" key="2">
    <source>
        <dbReference type="Pfam" id="PF02342"/>
    </source>
</evidence>
<sequence length="194" mass="20053">MTDTVSMSKGESISLTKKAPGLTKVFAGAGWDVKKAGATMDLDLAAFMLDANGKLSGKGYFVYFGNKASACGSVASQGDNLTGAGDGDDEVVDVNLATVPTGIQEILFVASIYQAAQKGQSLKDLDNAFIRIVNAENQQELAKYDITQIAATGASFVLGKLVREGADWNFVAIGESDAGELGALATRFGLAVAA</sequence>
<dbReference type="EMBL" id="JAGKQQ010000001">
    <property type="protein sequence ID" value="MBP3955370.1"/>
    <property type="molecule type" value="Genomic_DNA"/>
</dbReference>
<evidence type="ECO:0000313" key="3">
    <source>
        <dbReference type="EMBL" id="MBP3955370.1"/>
    </source>
</evidence>
<organism evidence="3 4">
    <name type="scientific">Gemmata palustris</name>
    <dbReference type="NCBI Taxonomy" id="2822762"/>
    <lineage>
        <taxon>Bacteria</taxon>
        <taxon>Pseudomonadati</taxon>
        <taxon>Planctomycetota</taxon>
        <taxon>Planctomycetia</taxon>
        <taxon>Gemmatales</taxon>
        <taxon>Gemmataceae</taxon>
        <taxon>Gemmata</taxon>
    </lineage>
</organism>
<evidence type="ECO:0000313" key="4">
    <source>
        <dbReference type="Proteomes" id="UP000676565"/>
    </source>
</evidence>
<dbReference type="CDD" id="cd06974">
    <property type="entry name" value="TerD_like"/>
    <property type="match status" value="1"/>
</dbReference>
<dbReference type="Gene3D" id="2.60.60.30">
    <property type="entry name" value="sav2460 like domains"/>
    <property type="match status" value="1"/>
</dbReference>
<dbReference type="InterPro" id="IPR051324">
    <property type="entry name" value="Stress/Tellurium_Resist"/>
</dbReference>
<gene>
    <name evidence="3" type="ORF">J8F10_08765</name>
</gene>
<keyword evidence="1" id="KW-0778">Tellurium resistance</keyword>
<evidence type="ECO:0000256" key="1">
    <source>
        <dbReference type="ARBA" id="ARBA00022686"/>
    </source>
</evidence>
<feature type="domain" description="TerD" evidence="2">
    <location>
        <begin position="4"/>
        <end position="188"/>
    </location>
</feature>
<comment type="caution">
    <text evidence="3">The sequence shown here is derived from an EMBL/GenBank/DDBJ whole genome shotgun (WGS) entry which is preliminary data.</text>
</comment>
<protein>
    <submittedName>
        <fullName evidence="3">TerD family protein</fullName>
    </submittedName>
</protein>
<reference evidence="3 4" key="1">
    <citation type="submission" date="2021-04" db="EMBL/GenBank/DDBJ databases">
        <authorList>
            <person name="Ivanova A."/>
        </authorList>
    </citation>
    <scope>NUCLEOTIDE SEQUENCE [LARGE SCALE GENOMIC DNA]</scope>
    <source>
        <strain evidence="3 4">G18</strain>
    </source>
</reference>
<name>A0ABS5BPY7_9BACT</name>
<dbReference type="Proteomes" id="UP000676565">
    <property type="component" value="Unassembled WGS sequence"/>
</dbReference>
<proteinExistence type="predicted"/>
<keyword evidence="4" id="KW-1185">Reference proteome</keyword>